<feature type="region of interest" description="Disordered" evidence="1">
    <location>
        <begin position="110"/>
        <end position="161"/>
    </location>
</feature>
<feature type="compositionally biased region" description="Polar residues" evidence="1">
    <location>
        <begin position="152"/>
        <end position="161"/>
    </location>
</feature>
<name>A0ABD0XZW4_9HEMI</name>
<feature type="compositionally biased region" description="Acidic residues" evidence="1">
    <location>
        <begin position="113"/>
        <end position="122"/>
    </location>
</feature>
<proteinExistence type="predicted"/>
<keyword evidence="3" id="KW-1185">Reference proteome</keyword>
<protein>
    <submittedName>
        <fullName evidence="2">Uncharacterized protein</fullName>
    </submittedName>
</protein>
<sequence length="161" mass="17860">MLEASSTCRRRSYRQLPRERRILSFPEDAFNVGSEIIEPPFDTTRSTPEELSSIFQRSRILSSNLSQIMHRSKSLSGYDSSKPEEVIVGENVPLRECSSHAIAELLQDLSNGLDDDGSEGDENIMVHSFEEDRSDEEAASGHQIPVAPAITSVPSTSTEFS</sequence>
<evidence type="ECO:0000313" key="3">
    <source>
        <dbReference type="Proteomes" id="UP001558652"/>
    </source>
</evidence>
<gene>
    <name evidence="2" type="ORF">AAG570_005135</name>
</gene>
<dbReference type="AlphaFoldDB" id="A0ABD0XZW4"/>
<dbReference type="EMBL" id="JBFDAA010000017">
    <property type="protein sequence ID" value="KAL1116663.1"/>
    <property type="molecule type" value="Genomic_DNA"/>
</dbReference>
<accession>A0ABD0XZW4</accession>
<comment type="caution">
    <text evidence="2">The sequence shown here is derived from an EMBL/GenBank/DDBJ whole genome shotgun (WGS) entry which is preliminary data.</text>
</comment>
<dbReference type="Proteomes" id="UP001558652">
    <property type="component" value="Unassembled WGS sequence"/>
</dbReference>
<organism evidence="2 3">
    <name type="scientific">Ranatra chinensis</name>
    <dbReference type="NCBI Taxonomy" id="642074"/>
    <lineage>
        <taxon>Eukaryota</taxon>
        <taxon>Metazoa</taxon>
        <taxon>Ecdysozoa</taxon>
        <taxon>Arthropoda</taxon>
        <taxon>Hexapoda</taxon>
        <taxon>Insecta</taxon>
        <taxon>Pterygota</taxon>
        <taxon>Neoptera</taxon>
        <taxon>Paraneoptera</taxon>
        <taxon>Hemiptera</taxon>
        <taxon>Heteroptera</taxon>
        <taxon>Panheteroptera</taxon>
        <taxon>Nepomorpha</taxon>
        <taxon>Nepidae</taxon>
        <taxon>Ranatrinae</taxon>
        <taxon>Ranatra</taxon>
    </lineage>
</organism>
<evidence type="ECO:0000256" key="1">
    <source>
        <dbReference type="SAM" id="MobiDB-lite"/>
    </source>
</evidence>
<evidence type="ECO:0000313" key="2">
    <source>
        <dbReference type="EMBL" id="KAL1116663.1"/>
    </source>
</evidence>
<reference evidence="2 3" key="1">
    <citation type="submission" date="2024-07" db="EMBL/GenBank/DDBJ databases">
        <title>Chromosome-level genome assembly of the water stick insect Ranatra chinensis (Heteroptera: Nepidae).</title>
        <authorList>
            <person name="Liu X."/>
        </authorList>
    </citation>
    <scope>NUCLEOTIDE SEQUENCE [LARGE SCALE GENOMIC DNA]</scope>
    <source>
        <strain evidence="2">Cailab_2021Rc</strain>
        <tissue evidence="2">Muscle</tissue>
    </source>
</reference>